<proteinExistence type="inferred from homology"/>
<sequence>MDEAVLTEAAGFLAGLDSDWAELITKVGPCMLKTHTEREPYEALVRAIAYQQLHSRAAEAILGRMLMLFPDGRFPDPEALLSLEDSALRGCGFSASKITAIRGIASAARDSLVPTSYEAASLSDEALIERLVQLRGVGRWTVEMLLIFTLGRADVLPVDDFGVREGWRVLKQLDEQPKPKALAQIGEAWRPYRSIAAWYLWRSAELAKASAPPKIPKL</sequence>
<evidence type="ECO:0000256" key="1">
    <source>
        <dbReference type="ARBA" id="ARBA00000086"/>
    </source>
</evidence>
<dbReference type="GO" id="GO:0032131">
    <property type="term" value="F:alkylated DNA binding"/>
    <property type="evidence" value="ECO:0007669"/>
    <property type="project" value="TreeGrafter"/>
</dbReference>
<dbReference type="GO" id="GO:0006307">
    <property type="term" value="P:DNA alkylation repair"/>
    <property type="evidence" value="ECO:0007669"/>
    <property type="project" value="TreeGrafter"/>
</dbReference>
<protein>
    <recommendedName>
        <fullName evidence="3">DNA-3-methyladenine glycosylase II</fullName>
        <ecNumber evidence="3">3.2.2.21</ecNumber>
    </recommendedName>
</protein>
<dbReference type="GO" id="GO:0008725">
    <property type="term" value="F:DNA-3-methyladenine glycosylase activity"/>
    <property type="evidence" value="ECO:0007669"/>
    <property type="project" value="TreeGrafter"/>
</dbReference>
<dbReference type="GO" id="GO:0006285">
    <property type="term" value="P:base-excision repair, AP site formation"/>
    <property type="evidence" value="ECO:0007669"/>
    <property type="project" value="TreeGrafter"/>
</dbReference>
<evidence type="ECO:0000259" key="6">
    <source>
        <dbReference type="SMART" id="SM00478"/>
    </source>
</evidence>
<dbReference type="InterPro" id="IPR011257">
    <property type="entry name" value="DNA_glycosylase"/>
</dbReference>
<dbReference type="GO" id="GO:0032993">
    <property type="term" value="C:protein-DNA complex"/>
    <property type="evidence" value="ECO:0007669"/>
    <property type="project" value="TreeGrafter"/>
</dbReference>
<keyword evidence="8" id="KW-1185">Reference proteome</keyword>
<dbReference type="SUPFAM" id="SSF48150">
    <property type="entry name" value="DNA-glycosylase"/>
    <property type="match status" value="1"/>
</dbReference>
<dbReference type="OrthoDB" id="9811249at2"/>
<evidence type="ECO:0000256" key="2">
    <source>
        <dbReference type="ARBA" id="ARBA00010817"/>
    </source>
</evidence>
<dbReference type="InterPro" id="IPR003265">
    <property type="entry name" value="HhH-GPD_domain"/>
</dbReference>
<dbReference type="GO" id="GO:0043916">
    <property type="term" value="F:DNA-7-methylguanine glycosylase activity"/>
    <property type="evidence" value="ECO:0007669"/>
    <property type="project" value="TreeGrafter"/>
</dbReference>
<name>A0A2R5FB89_9PROT</name>
<dbReference type="AlphaFoldDB" id="A0A2R5FB89"/>
<dbReference type="SMART" id="SM00478">
    <property type="entry name" value="ENDO3c"/>
    <property type="match status" value="1"/>
</dbReference>
<dbReference type="RefSeq" id="WP_109016653.1">
    <property type="nucleotide sequence ID" value="NZ_BDOQ01000019.1"/>
</dbReference>
<keyword evidence="5" id="KW-0234">DNA repair</keyword>
<dbReference type="Gene3D" id="1.10.340.30">
    <property type="entry name" value="Hypothetical protein, domain 2"/>
    <property type="match status" value="1"/>
</dbReference>
<accession>A0A2R5FB89</accession>
<keyword evidence="7" id="KW-0378">Hydrolase</keyword>
<organism evidence="7 8">
    <name type="scientific">Novimethylophilus kurashikiensis</name>
    <dbReference type="NCBI Taxonomy" id="1825523"/>
    <lineage>
        <taxon>Bacteria</taxon>
        <taxon>Pseudomonadati</taxon>
        <taxon>Pseudomonadota</taxon>
        <taxon>Betaproteobacteria</taxon>
        <taxon>Nitrosomonadales</taxon>
        <taxon>Methylophilaceae</taxon>
        <taxon>Novimethylophilus</taxon>
    </lineage>
</organism>
<gene>
    <name evidence="7" type="primary">alkA</name>
    <name evidence="7" type="ORF">NMK_3104</name>
</gene>
<dbReference type="PANTHER" id="PTHR43003:SF5">
    <property type="entry name" value="DNA-3-METHYLADENINE GLYCOSYLASE"/>
    <property type="match status" value="1"/>
</dbReference>
<evidence type="ECO:0000256" key="3">
    <source>
        <dbReference type="ARBA" id="ARBA00012000"/>
    </source>
</evidence>
<dbReference type="FunFam" id="1.10.340.30:FF:000004">
    <property type="entry name" value="DNA-3-methyladenine glycosylase II"/>
    <property type="match status" value="1"/>
</dbReference>
<evidence type="ECO:0000313" key="7">
    <source>
        <dbReference type="EMBL" id="GBG15496.1"/>
    </source>
</evidence>
<dbReference type="EC" id="3.2.2.21" evidence="3"/>
<dbReference type="Pfam" id="PF00730">
    <property type="entry name" value="HhH-GPD"/>
    <property type="match status" value="1"/>
</dbReference>
<comment type="caution">
    <text evidence="7">The sequence shown here is derived from an EMBL/GenBank/DDBJ whole genome shotgun (WGS) entry which is preliminary data.</text>
</comment>
<comment type="similarity">
    <text evidence="2">Belongs to the alkylbase DNA glycosidase AlkA family.</text>
</comment>
<dbReference type="EMBL" id="BDOQ01000019">
    <property type="protein sequence ID" value="GBG15496.1"/>
    <property type="molecule type" value="Genomic_DNA"/>
</dbReference>
<dbReference type="CDD" id="cd00056">
    <property type="entry name" value="ENDO3c"/>
    <property type="match status" value="1"/>
</dbReference>
<reference evidence="7 8" key="1">
    <citation type="journal article" date="2018" name="Environ. Microbiol.">
        <title>Isolation and genomic characterization of Novimethylophilus kurashikiensis gen. nov. sp. nov., a new lanthanide-dependent methylotrophic species of Methylophilaceae.</title>
        <authorList>
            <person name="Lv H."/>
            <person name="Sahin N."/>
            <person name="Tani A."/>
        </authorList>
    </citation>
    <scope>NUCLEOTIDE SEQUENCE [LARGE SCALE GENOMIC DNA]</scope>
    <source>
        <strain evidence="7 8">La2-4</strain>
    </source>
</reference>
<evidence type="ECO:0000313" key="8">
    <source>
        <dbReference type="Proteomes" id="UP000245081"/>
    </source>
</evidence>
<evidence type="ECO:0000256" key="4">
    <source>
        <dbReference type="ARBA" id="ARBA00022763"/>
    </source>
</evidence>
<keyword evidence="7" id="KW-0326">Glycosidase</keyword>
<dbReference type="InterPro" id="IPR051912">
    <property type="entry name" value="Alkylbase_DNA_Glycosylase/TA"/>
</dbReference>
<comment type="catalytic activity">
    <reaction evidence="1">
        <text>Hydrolysis of alkylated DNA, releasing 3-methyladenine, 3-methylguanine, 7-methylguanine and 7-methyladenine.</text>
        <dbReference type="EC" id="3.2.2.21"/>
    </reaction>
</comment>
<evidence type="ECO:0000256" key="5">
    <source>
        <dbReference type="ARBA" id="ARBA00023204"/>
    </source>
</evidence>
<dbReference type="Gene3D" id="1.10.1670.40">
    <property type="match status" value="1"/>
</dbReference>
<feature type="domain" description="HhH-GPD" evidence="6">
    <location>
        <begin position="49"/>
        <end position="205"/>
    </location>
</feature>
<keyword evidence="4" id="KW-0227">DNA damage</keyword>
<dbReference type="Proteomes" id="UP000245081">
    <property type="component" value="Unassembled WGS sequence"/>
</dbReference>
<dbReference type="PANTHER" id="PTHR43003">
    <property type="entry name" value="DNA-3-METHYLADENINE GLYCOSYLASE"/>
    <property type="match status" value="1"/>
</dbReference>